<dbReference type="InterPro" id="IPR009057">
    <property type="entry name" value="Homeodomain-like_sf"/>
</dbReference>
<dbReference type="EMBL" id="JAHRHJ020000001">
    <property type="protein sequence ID" value="KAH9331022.1"/>
    <property type="molecule type" value="Genomic_DNA"/>
</dbReference>
<keyword evidence="6" id="KW-0804">Transcription</keyword>
<evidence type="ECO:0000256" key="1">
    <source>
        <dbReference type="ARBA" id="ARBA00004123"/>
    </source>
</evidence>
<evidence type="ECO:0000313" key="13">
    <source>
        <dbReference type="Proteomes" id="UP000824469"/>
    </source>
</evidence>
<comment type="similarity">
    <text evidence="8">Belongs to the WUS homeobox family.</text>
</comment>
<keyword evidence="5 9" id="KW-0371">Homeobox</keyword>
<evidence type="ECO:0000256" key="3">
    <source>
        <dbReference type="ARBA" id="ARBA00023015"/>
    </source>
</evidence>
<accession>A0AA38H083</accession>
<evidence type="ECO:0000256" key="5">
    <source>
        <dbReference type="ARBA" id="ARBA00023155"/>
    </source>
</evidence>
<sequence>CRLFRSSSAAETTSKGVVCTRWKPTREQKRILESIYMSGTRNPSFEQIQEITSQLQRYGWVEGKNVVDWFQHCNAAVNKRKKELSHPKSFKLPAMLNPSKWSSLFRSKRSAGKSSATENEVPAPPRRNSSVDPSDLRSFGDISFAT</sequence>
<organism evidence="12 13">
    <name type="scientific">Taxus chinensis</name>
    <name type="common">Chinese yew</name>
    <name type="synonym">Taxus wallichiana var. chinensis</name>
    <dbReference type="NCBI Taxonomy" id="29808"/>
    <lineage>
        <taxon>Eukaryota</taxon>
        <taxon>Viridiplantae</taxon>
        <taxon>Streptophyta</taxon>
        <taxon>Embryophyta</taxon>
        <taxon>Tracheophyta</taxon>
        <taxon>Spermatophyta</taxon>
        <taxon>Pinopsida</taxon>
        <taxon>Pinidae</taxon>
        <taxon>Conifers II</taxon>
        <taxon>Cupressales</taxon>
        <taxon>Taxaceae</taxon>
        <taxon>Taxus</taxon>
    </lineage>
</organism>
<dbReference type="OMA" id="IFHTEVG"/>
<dbReference type="GO" id="GO:0003700">
    <property type="term" value="F:DNA-binding transcription factor activity"/>
    <property type="evidence" value="ECO:0007669"/>
    <property type="project" value="InterPro"/>
</dbReference>
<comment type="caution">
    <text evidence="12">The sequence shown here is derived from an EMBL/GenBank/DDBJ whole genome shotgun (WGS) entry which is preliminary data.</text>
</comment>
<keyword evidence="2" id="KW-0217">Developmental protein</keyword>
<evidence type="ECO:0000256" key="9">
    <source>
        <dbReference type="RuleBase" id="RU000682"/>
    </source>
</evidence>
<evidence type="ECO:0000313" key="12">
    <source>
        <dbReference type="EMBL" id="KAH9331022.1"/>
    </source>
</evidence>
<reference evidence="12 13" key="1">
    <citation type="journal article" date="2021" name="Nat. Plants">
        <title>The Taxus genome provides insights into paclitaxel biosynthesis.</title>
        <authorList>
            <person name="Xiong X."/>
            <person name="Gou J."/>
            <person name="Liao Q."/>
            <person name="Li Y."/>
            <person name="Zhou Q."/>
            <person name="Bi G."/>
            <person name="Li C."/>
            <person name="Du R."/>
            <person name="Wang X."/>
            <person name="Sun T."/>
            <person name="Guo L."/>
            <person name="Liang H."/>
            <person name="Lu P."/>
            <person name="Wu Y."/>
            <person name="Zhang Z."/>
            <person name="Ro D.K."/>
            <person name="Shang Y."/>
            <person name="Huang S."/>
            <person name="Yan J."/>
        </authorList>
    </citation>
    <scope>NUCLEOTIDE SEQUENCE [LARGE SCALE GENOMIC DNA]</scope>
    <source>
        <strain evidence="12">Ta-2019</strain>
    </source>
</reference>
<dbReference type="InterPro" id="IPR001356">
    <property type="entry name" value="HD"/>
</dbReference>
<dbReference type="GO" id="GO:0005634">
    <property type="term" value="C:nucleus"/>
    <property type="evidence" value="ECO:0007669"/>
    <property type="project" value="UniProtKB-SubCell"/>
</dbReference>
<feature type="non-terminal residue" evidence="12">
    <location>
        <position position="1"/>
    </location>
</feature>
<dbReference type="PANTHER" id="PTHR45940">
    <property type="entry name" value="WUSCHEL-RELATED HOMEOBOX 1-RELATED"/>
    <property type="match status" value="1"/>
</dbReference>
<keyword evidence="3" id="KW-0805">Transcription regulation</keyword>
<dbReference type="SUPFAM" id="SSF46689">
    <property type="entry name" value="Homeodomain-like"/>
    <property type="match status" value="1"/>
</dbReference>
<name>A0AA38H083_TAXCH</name>
<comment type="subcellular location">
    <subcellularLocation>
        <location evidence="1 9">Nucleus</location>
    </subcellularLocation>
</comment>
<protein>
    <recommendedName>
        <fullName evidence="11">Homeobox domain-containing protein</fullName>
    </recommendedName>
</protein>
<evidence type="ECO:0000256" key="6">
    <source>
        <dbReference type="ARBA" id="ARBA00023163"/>
    </source>
</evidence>
<dbReference type="Gene3D" id="1.10.10.60">
    <property type="entry name" value="Homeodomain-like"/>
    <property type="match status" value="1"/>
</dbReference>
<evidence type="ECO:0000256" key="4">
    <source>
        <dbReference type="ARBA" id="ARBA00023125"/>
    </source>
</evidence>
<dbReference type="PANTHER" id="PTHR45940:SF13">
    <property type="entry name" value="WUSCHEL-RELATED HOMEOBOX 1"/>
    <property type="match status" value="1"/>
</dbReference>
<proteinExistence type="inferred from homology"/>
<gene>
    <name evidence="12" type="ORF">KI387_003130</name>
</gene>
<evidence type="ECO:0000256" key="2">
    <source>
        <dbReference type="ARBA" id="ARBA00022473"/>
    </source>
</evidence>
<dbReference type="AlphaFoldDB" id="A0AA38H083"/>
<dbReference type="GO" id="GO:0003677">
    <property type="term" value="F:DNA binding"/>
    <property type="evidence" value="ECO:0007669"/>
    <property type="project" value="UniProtKB-KW"/>
</dbReference>
<feature type="region of interest" description="Disordered" evidence="10">
    <location>
        <begin position="105"/>
        <end position="146"/>
    </location>
</feature>
<evidence type="ECO:0000256" key="7">
    <source>
        <dbReference type="ARBA" id="ARBA00023242"/>
    </source>
</evidence>
<feature type="domain" description="Homeobox" evidence="11">
    <location>
        <begin position="20"/>
        <end position="72"/>
    </location>
</feature>
<evidence type="ECO:0000259" key="11">
    <source>
        <dbReference type="Pfam" id="PF00046"/>
    </source>
</evidence>
<dbReference type="InterPro" id="IPR044555">
    <property type="entry name" value="WUSCHEL-like"/>
</dbReference>
<dbReference type="GO" id="GO:0099402">
    <property type="term" value="P:plant organ development"/>
    <property type="evidence" value="ECO:0007669"/>
    <property type="project" value="InterPro"/>
</dbReference>
<dbReference type="Proteomes" id="UP000824469">
    <property type="component" value="Unassembled WGS sequence"/>
</dbReference>
<keyword evidence="4 9" id="KW-0238">DNA-binding</keyword>
<evidence type="ECO:0000256" key="10">
    <source>
        <dbReference type="SAM" id="MobiDB-lite"/>
    </source>
</evidence>
<dbReference type="Pfam" id="PF00046">
    <property type="entry name" value="Homeodomain"/>
    <property type="match status" value="1"/>
</dbReference>
<evidence type="ECO:0000256" key="8">
    <source>
        <dbReference type="ARBA" id="ARBA00024040"/>
    </source>
</evidence>
<keyword evidence="7 9" id="KW-0539">Nucleus</keyword>
<keyword evidence="13" id="KW-1185">Reference proteome</keyword>